<accession>A0ABQ8HCW7</accession>
<reference evidence="2 3" key="1">
    <citation type="submission" date="2021-02" db="EMBL/GenBank/DDBJ databases">
        <title>Plant Genome Project.</title>
        <authorList>
            <person name="Zhang R.-G."/>
        </authorList>
    </citation>
    <scope>NUCLEOTIDE SEQUENCE [LARGE SCALE GENOMIC DNA]</scope>
    <source>
        <tissue evidence="2">Leaves</tissue>
    </source>
</reference>
<name>A0ABQ8HCW7_9ROSI</name>
<gene>
    <name evidence="2" type="ORF">JRO89_XS12G0163600</name>
</gene>
<proteinExistence type="predicted"/>
<evidence type="ECO:0000256" key="1">
    <source>
        <dbReference type="SAM" id="MobiDB-lite"/>
    </source>
</evidence>
<evidence type="ECO:0000313" key="3">
    <source>
        <dbReference type="Proteomes" id="UP000827721"/>
    </source>
</evidence>
<dbReference type="Proteomes" id="UP000827721">
    <property type="component" value="Unassembled WGS sequence"/>
</dbReference>
<feature type="region of interest" description="Disordered" evidence="1">
    <location>
        <begin position="93"/>
        <end position="114"/>
    </location>
</feature>
<evidence type="ECO:0000313" key="2">
    <source>
        <dbReference type="EMBL" id="KAH7554321.1"/>
    </source>
</evidence>
<dbReference type="EMBL" id="JAFEMO010000012">
    <property type="protein sequence ID" value="KAH7554321.1"/>
    <property type="molecule type" value="Genomic_DNA"/>
</dbReference>
<sequence length="284" mass="31399">MENSQTSPTTPTASTSASGEPVIVLISANTTAQVLNDQSFLRLWTSWLCRWNLPMSVANRSWIYFLDEELIRNHGEPNEEEVQVTAQFTQKRFNQKGRGGRGRHCGGYNNTTHGTDNNLGGQNSQPNHMQFNRQQQTFYGRGHSAKTCRYRGQLSSQFPRPQANLIEGESSYPNKNWDLNTGASLAKGRSRHNLYEWSSSVSPITPSTLTPSAAVALSSQLWHQRLSKNLDNVVALTDDSPDSVILPSSALHILPQASLGYPSPDHQVVSTLASHKAALRQSPT</sequence>
<feature type="compositionally biased region" description="Basic residues" evidence="1">
    <location>
        <begin position="93"/>
        <end position="104"/>
    </location>
</feature>
<keyword evidence="3" id="KW-1185">Reference proteome</keyword>
<organism evidence="2 3">
    <name type="scientific">Xanthoceras sorbifolium</name>
    <dbReference type="NCBI Taxonomy" id="99658"/>
    <lineage>
        <taxon>Eukaryota</taxon>
        <taxon>Viridiplantae</taxon>
        <taxon>Streptophyta</taxon>
        <taxon>Embryophyta</taxon>
        <taxon>Tracheophyta</taxon>
        <taxon>Spermatophyta</taxon>
        <taxon>Magnoliopsida</taxon>
        <taxon>eudicotyledons</taxon>
        <taxon>Gunneridae</taxon>
        <taxon>Pentapetalae</taxon>
        <taxon>rosids</taxon>
        <taxon>malvids</taxon>
        <taxon>Sapindales</taxon>
        <taxon>Sapindaceae</taxon>
        <taxon>Xanthoceroideae</taxon>
        <taxon>Xanthoceras</taxon>
    </lineage>
</organism>
<comment type="caution">
    <text evidence="2">The sequence shown here is derived from an EMBL/GenBank/DDBJ whole genome shotgun (WGS) entry which is preliminary data.</text>
</comment>
<protein>
    <submittedName>
        <fullName evidence="2">Uncharacterized protein</fullName>
    </submittedName>
</protein>